<accession>A0AAV7UGP2</accession>
<dbReference type="AlphaFoldDB" id="A0AAV7UGP2"/>
<evidence type="ECO:0000313" key="2">
    <source>
        <dbReference type="Proteomes" id="UP001066276"/>
    </source>
</evidence>
<evidence type="ECO:0000313" key="1">
    <source>
        <dbReference type="EMBL" id="KAJ1188008.1"/>
    </source>
</evidence>
<organism evidence="1 2">
    <name type="scientific">Pleurodeles waltl</name>
    <name type="common">Iberian ribbed newt</name>
    <dbReference type="NCBI Taxonomy" id="8319"/>
    <lineage>
        <taxon>Eukaryota</taxon>
        <taxon>Metazoa</taxon>
        <taxon>Chordata</taxon>
        <taxon>Craniata</taxon>
        <taxon>Vertebrata</taxon>
        <taxon>Euteleostomi</taxon>
        <taxon>Amphibia</taxon>
        <taxon>Batrachia</taxon>
        <taxon>Caudata</taxon>
        <taxon>Salamandroidea</taxon>
        <taxon>Salamandridae</taxon>
        <taxon>Pleurodelinae</taxon>
        <taxon>Pleurodeles</taxon>
    </lineage>
</organism>
<dbReference type="EMBL" id="JANPWB010000005">
    <property type="protein sequence ID" value="KAJ1188008.1"/>
    <property type="molecule type" value="Genomic_DNA"/>
</dbReference>
<reference evidence="1" key="1">
    <citation type="journal article" date="2022" name="bioRxiv">
        <title>Sequencing and chromosome-scale assembly of the giantPleurodeles waltlgenome.</title>
        <authorList>
            <person name="Brown T."/>
            <person name="Elewa A."/>
            <person name="Iarovenko S."/>
            <person name="Subramanian E."/>
            <person name="Araus A.J."/>
            <person name="Petzold A."/>
            <person name="Susuki M."/>
            <person name="Suzuki K.-i.T."/>
            <person name="Hayashi T."/>
            <person name="Toyoda A."/>
            <person name="Oliveira C."/>
            <person name="Osipova E."/>
            <person name="Leigh N.D."/>
            <person name="Simon A."/>
            <person name="Yun M.H."/>
        </authorList>
    </citation>
    <scope>NUCLEOTIDE SEQUENCE</scope>
    <source>
        <strain evidence="1">20211129_DDA</strain>
        <tissue evidence="1">Liver</tissue>
    </source>
</reference>
<dbReference type="Proteomes" id="UP001066276">
    <property type="component" value="Chromosome 3_1"/>
</dbReference>
<name>A0AAV7UGP2_PLEWA</name>
<gene>
    <name evidence="1" type="ORF">NDU88_004773</name>
</gene>
<keyword evidence="2" id="KW-1185">Reference proteome</keyword>
<sequence length="104" mass="10576">MRYKALLLSRCAGCLTLDSLPPGTQGEALSTPEGAADVLQSALAFLQCGTPDTRFAAPRDTGGSASTPEAAADVIQSALAFPQLRTPHTRLAAPQGHGGGAFNP</sequence>
<protein>
    <submittedName>
        <fullName evidence="1">Uncharacterized protein</fullName>
    </submittedName>
</protein>
<comment type="caution">
    <text evidence="1">The sequence shown here is derived from an EMBL/GenBank/DDBJ whole genome shotgun (WGS) entry which is preliminary data.</text>
</comment>
<proteinExistence type="predicted"/>